<keyword evidence="2" id="KW-1185">Reference proteome</keyword>
<protein>
    <submittedName>
        <fullName evidence="1">Uncharacterized protein</fullName>
    </submittedName>
</protein>
<comment type="caution">
    <text evidence="1">The sequence shown here is derived from an EMBL/GenBank/DDBJ whole genome shotgun (WGS) entry which is preliminary data.</text>
</comment>
<dbReference type="Proteomes" id="UP001159363">
    <property type="component" value="Chromosome 1"/>
</dbReference>
<name>A0ABQ9IJR1_9NEOP</name>
<accession>A0ABQ9IJR1</accession>
<gene>
    <name evidence="1" type="ORF">PR048_001798</name>
</gene>
<organism evidence="1 2">
    <name type="scientific">Dryococelus australis</name>
    <dbReference type="NCBI Taxonomy" id="614101"/>
    <lineage>
        <taxon>Eukaryota</taxon>
        <taxon>Metazoa</taxon>
        <taxon>Ecdysozoa</taxon>
        <taxon>Arthropoda</taxon>
        <taxon>Hexapoda</taxon>
        <taxon>Insecta</taxon>
        <taxon>Pterygota</taxon>
        <taxon>Neoptera</taxon>
        <taxon>Polyneoptera</taxon>
        <taxon>Phasmatodea</taxon>
        <taxon>Verophasmatodea</taxon>
        <taxon>Anareolatae</taxon>
        <taxon>Phasmatidae</taxon>
        <taxon>Eurycanthinae</taxon>
        <taxon>Dryococelus</taxon>
    </lineage>
</organism>
<evidence type="ECO:0000313" key="2">
    <source>
        <dbReference type="Proteomes" id="UP001159363"/>
    </source>
</evidence>
<proteinExistence type="predicted"/>
<evidence type="ECO:0000313" key="1">
    <source>
        <dbReference type="EMBL" id="KAJ8896454.1"/>
    </source>
</evidence>
<sequence length="90" mass="10854">METKRKQRLWIGRRQKYRSYTLLKELTEEDPAADRNHLRMTKNKFDELLEKIDTKIKKNTLMRDVIPTSTKLEIMLRYLAGGDSYQSLEY</sequence>
<dbReference type="EMBL" id="JARBHB010000001">
    <property type="protein sequence ID" value="KAJ8896454.1"/>
    <property type="molecule type" value="Genomic_DNA"/>
</dbReference>
<reference evidence="1 2" key="1">
    <citation type="submission" date="2023-02" db="EMBL/GenBank/DDBJ databases">
        <title>LHISI_Scaffold_Assembly.</title>
        <authorList>
            <person name="Stuart O.P."/>
            <person name="Cleave R."/>
            <person name="Magrath M.J.L."/>
            <person name="Mikheyev A.S."/>
        </authorList>
    </citation>
    <scope>NUCLEOTIDE SEQUENCE [LARGE SCALE GENOMIC DNA]</scope>
    <source>
        <strain evidence="1">Daus_M_001</strain>
        <tissue evidence="1">Leg muscle</tissue>
    </source>
</reference>